<feature type="transmembrane region" description="Helical" evidence="1">
    <location>
        <begin position="112"/>
        <end position="133"/>
    </location>
</feature>
<evidence type="ECO:0000313" key="2">
    <source>
        <dbReference type="EMBL" id="PKK76464.1"/>
    </source>
</evidence>
<feature type="transmembrane region" description="Helical" evidence="1">
    <location>
        <begin position="82"/>
        <end position="100"/>
    </location>
</feature>
<evidence type="ECO:0000313" key="3">
    <source>
        <dbReference type="Proteomes" id="UP000233469"/>
    </source>
</evidence>
<accession>A0A2N1NRI6</accession>
<reference evidence="2 3" key="2">
    <citation type="submission" date="2017-10" db="EMBL/GenBank/DDBJ databases">
        <title>Extensive intraspecific genome diversity in a model arbuscular mycorrhizal fungus.</title>
        <authorList>
            <person name="Chen E.C.H."/>
            <person name="Morin E."/>
            <person name="Baudet D."/>
            <person name="Noel J."/>
            <person name="Ndikumana S."/>
            <person name="Charron P."/>
            <person name="St-Onge C."/>
            <person name="Giorgi J."/>
            <person name="Grigoriev I.V."/>
            <person name="Roux C."/>
            <person name="Martin F.M."/>
            <person name="Corradi N."/>
        </authorList>
    </citation>
    <scope>NUCLEOTIDE SEQUENCE [LARGE SCALE GENOMIC DNA]</scope>
    <source>
        <strain evidence="2 3">C2</strain>
    </source>
</reference>
<dbReference type="VEuPathDB" id="FungiDB:FUN_009953"/>
<evidence type="ECO:0000256" key="1">
    <source>
        <dbReference type="SAM" id="Phobius"/>
    </source>
</evidence>
<name>A0A2N1NRI6_9GLOM</name>
<dbReference type="EMBL" id="LLXL01000183">
    <property type="protein sequence ID" value="PKK76464.1"/>
    <property type="molecule type" value="Genomic_DNA"/>
</dbReference>
<proteinExistence type="predicted"/>
<keyword evidence="1" id="KW-0472">Membrane</keyword>
<feature type="transmembrane region" description="Helical" evidence="1">
    <location>
        <begin position="171"/>
        <end position="190"/>
    </location>
</feature>
<gene>
    <name evidence="2" type="ORF">RhiirC2_165988</name>
</gene>
<feature type="transmembrane region" description="Helical" evidence="1">
    <location>
        <begin position="139"/>
        <end position="159"/>
    </location>
</feature>
<organism evidence="2 3">
    <name type="scientific">Rhizophagus irregularis</name>
    <dbReference type="NCBI Taxonomy" id="588596"/>
    <lineage>
        <taxon>Eukaryota</taxon>
        <taxon>Fungi</taxon>
        <taxon>Fungi incertae sedis</taxon>
        <taxon>Mucoromycota</taxon>
        <taxon>Glomeromycotina</taxon>
        <taxon>Glomeromycetes</taxon>
        <taxon>Glomerales</taxon>
        <taxon>Glomeraceae</taxon>
        <taxon>Rhizophagus</taxon>
    </lineage>
</organism>
<keyword evidence="1" id="KW-1133">Transmembrane helix</keyword>
<feature type="transmembrane region" description="Helical" evidence="1">
    <location>
        <begin position="40"/>
        <end position="62"/>
    </location>
</feature>
<comment type="caution">
    <text evidence="2">The sequence shown here is derived from an EMBL/GenBank/DDBJ whole genome shotgun (WGS) entry which is preliminary data.</text>
</comment>
<keyword evidence="1" id="KW-0812">Transmembrane</keyword>
<dbReference type="Proteomes" id="UP000233469">
    <property type="component" value="Unassembled WGS sequence"/>
</dbReference>
<reference evidence="2 3" key="1">
    <citation type="submission" date="2016-04" db="EMBL/GenBank/DDBJ databases">
        <title>Genome analyses suggest a sexual origin of heterokaryosis in a supposedly ancient asexual fungus.</title>
        <authorList>
            <person name="Ropars J."/>
            <person name="Sedzielewska K."/>
            <person name="Noel J."/>
            <person name="Charron P."/>
            <person name="Farinelli L."/>
            <person name="Marton T."/>
            <person name="Kruger M."/>
            <person name="Pelin A."/>
            <person name="Brachmann A."/>
            <person name="Corradi N."/>
        </authorList>
    </citation>
    <scope>NUCLEOTIDE SEQUENCE [LARGE SCALE GENOMIC DNA]</scope>
    <source>
        <strain evidence="2 3">C2</strain>
    </source>
</reference>
<sequence length="212" mass="25220">MMNNYYSFKESIINQKKQKSPIRFRNGYTIKKKNYRETQFLRFIIWNITFFSLIPFVSASTVGPFVDKDYKLHEDYSYNDDALNTILPIFIFMIFLNFSGNSKSVKNVILPLLDDVLYNIITWMIPLIVSFSYDNLLSIKIFSIVNMCLHVNCVIIAIIDRKKTVESNHNYYTLITFFLFFPIVVFLIIWTNIIRDIVSFFYISYTMPIYLI</sequence>
<dbReference type="AlphaFoldDB" id="A0A2N1NRI6"/>
<protein>
    <submittedName>
        <fullName evidence="2">Uncharacterized protein</fullName>
    </submittedName>
</protein>